<gene>
    <name evidence="1" type="ORF">CCHLO57077_00015146</name>
</gene>
<proteinExistence type="predicted"/>
<dbReference type="PANTHER" id="PTHR47785">
    <property type="entry name" value="ZN(II)2CYS6 TRANSCRIPTION FACTOR (EUROFUNG)-RELATED-RELATED"/>
    <property type="match status" value="1"/>
</dbReference>
<sequence>MLISPPQVYLPSRFYESWQNYIQRQRIRRSAAELIHSEARRQSAPTTFSTLPAVLPRPLELQLTLRPSHRWVYNNAKRMDPPAKRRAAIACNYCRKRIKNCIVSDPDKCLAAIENGNVMGDSLPSGGQNDEHTSIILDRLKNLERIVANFGSIETATTAASQHHASPDAAWLQAYSPAASNAGLSFAGVSPEAGRINVAAAIPSPSPQAALSPHMAVQPGSPDSTSAAMTIPIAHSTTTGDLLRSEAIRLLVRHYPPFALSRVEAKRNVPEKLSLGEAGKHSSRAGLPDVSHWQTRQLIEAYFNLVGTQHPVLDRGEFMLLYDKVVAEGTLAITHSVCLVFVVLALGAIAQVSSFRDVSEDAPPGIDFFEPALRHLVHEWPMFSGADIVLPQAMYLASLYFGYLSRPLQTWRLVHMASTSTQQILLWTSPTPALNRLCWAVFILEWSGVEQLVEEDMPFPDCGTPADPHMLSWLANISSRKLLNRIHNALYDQSRKQTLSRESLGGSDPSFRISHELAHQLREWFTLLPESIKPPAVLENLTIEQAVLKMRYHAAGDIIFRPFLLRAFHLSSLGHAIPQQTLSNASECLTHRQQYIKTVIVRLRQPSASLEIFLHS</sequence>
<dbReference type="CDD" id="cd12148">
    <property type="entry name" value="fungal_TF_MHR"/>
    <property type="match status" value="1"/>
</dbReference>
<accession>A0AA35LQS3</accession>
<reference evidence="1" key="1">
    <citation type="submission" date="2023-01" db="EMBL/GenBank/DDBJ databases">
        <authorList>
            <person name="Piombo E."/>
        </authorList>
    </citation>
    <scope>NUCLEOTIDE SEQUENCE</scope>
</reference>
<organism evidence="1 2">
    <name type="scientific">Clonostachys chloroleuca</name>
    <dbReference type="NCBI Taxonomy" id="1926264"/>
    <lineage>
        <taxon>Eukaryota</taxon>
        <taxon>Fungi</taxon>
        <taxon>Dikarya</taxon>
        <taxon>Ascomycota</taxon>
        <taxon>Pezizomycotina</taxon>
        <taxon>Sordariomycetes</taxon>
        <taxon>Hypocreomycetidae</taxon>
        <taxon>Hypocreales</taxon>
        <taxon>Bionectriaceae</taxon>
        <taxon>Clonostachys</taxon>
    </lineage>
</organism>
<dbReference type="Proteomes" id="UP001160390">
    <property type="component" value="Unassembled WGS sequence"/>
</dbReference>
<dbReference type="AlphaFoldDB" id="A0AA35LQS3"/>
<comment type="caution">
    <text evidence="1">The sequence shown here is derived from an EMBL/GenBank/DDBJ whole genome shotgun (WGS) entry which is preliminary data.</text>
</comment>
<name>A0AA35LQS3_9HYPO</name>
<keyword evidence="2" id="KW-1185">Reference proteome</keyword>
<dbReference type="EMBL" id="CABFNP030000456">
    <property type="protein sequence ID" value="CAI6018773.1"/>
    <property type="molecule type" value="Genomic_DNA"/>
</dbReference>
<evidence type="ECO:0000313" key="2">
    <source>
        <dbReference type="Proteomes" id="UP001160390"/>
    </source>
</evidence>
<protein>
    <submittedName>
        <fullName evidence="1">Uncharacterized protein</fullName>
    </submittedName>
</protein>
<dbReference type="InterPro" id="IPR053181">
    <property type="entry name" value="EcdB-like_regulator"/>
</dbReference>
<evidence type="ECO:0000313" key="1">
    <source>
        <dbReference type="EMBL" id="CAI6018773.1"/>
    </source>
</evidence>